<gene>
    <name evidence="2" type="ORF">CDQ92_08610</name>
</gene>
<protein>
    <submittedName>
        <fullName evidence="2">Uncharacterized protein</fullName>
    </submittedName>
</protein>
<reference evidence="2 3" key="1">
    <citation type="journal article" date="2010" name="Int. J. Syst. Evol. Microbiol.">
        <title>Sphingopyxis bauzanensis sp. nov., a psychrophilic bacterium isolated from soil.</title>
        <authorList>
            <person name="Zhang D.C."/>
            <person name="Liu H.C."/>
            <person name="Xin Y.H."/>
            <person name="Zhou Y.G."/>
            <person name="Schinner F."/>
            <person name="Margesin R."/>
        </authorList>
    </citation>
    <scope>NUCLEOTIDE SEQUENCE [LARGE SCALE GENOMIC DNA]</scope>
    <source>
        <strain evidence="2 3">DSM 22271</strain>
    </source>
</reference>
<dbReference type="AlphaFoldDB" id="A0A246JVM4"/>
<comment type="caution">
    <text evidence="2">The sequence shown here is derived from an EMBL/GenBank/DDBJ whole genome shotgun (WGS) entry which is preliminary data.</text>
</comment>
<evidence type="ECO:0000313" key="2">
    <source>
        <dbReference type="EMBL" id="OWQ97125.1"/>
    </source>
</evidence>
<organism evidence="2 3">
    <name type="scientific">Sphingopyxis bauzanensis</name>
    <dbReference type="NCBI Taxonomy" id="651663"/>
    <lineage>
        <taxon>Bacteria</taxon>
        <taxon>Pseudomonadati</taxon>
        <taxon>Pseudomonadota</taxon>
        <taxon>Alphaproteobacteria</taxon>
        <taxon>Sphingomonadales</taxon>
        <taxon>Sphingomonadaceae</taxon>
        <taxon>Sphingopyxis</taxon>
    </lineage>
</organism>
<feature type="compositionally biased region" description="Low complexity" evidence="1">
    <location>
        <begin position="76"/>
        <end position="89"/>
    </location>
</feature>
<dbReference type="EMBL" id="NISK01000002">
    <property type="protein sequence ID" value="OWQ97125.1"/>
    <property type="molecule type" value="Genomic_DNA"/>
</dbReference>
<sequence>MGTAALAFAAAGCSAESALPSAGTEKSAAADSEAPVMVPLAVAPDAPSFADSMASTQADGPPATSRPEPEYETAGPPQATAAPNKAAPAEPRPDRHAWRDLD</sequence>
<accession>A0A246JVM4</accession>
<evidence type="ECO:0000313" key="3">
    <source>
        <dbReference type="Proteomes" id="UP000197361"/>
    </source>
</evidence>
<feature type="compositionally biased region" description="Basic and acidic residues" evidence="1">
    <location>
        <begin position="91"/>
        <end position="102"/>
    </location>
</feature>
<dbReference type="Proteomes" id="UP000197361">
    <property type="component" value="Unassembled WGS sequence"/>
</dbReference>
<keyword evidence="3" id="KW-1185">Reference proteome</keyword>
<feature type="region of interest" description="Disordered" evidence="1">
    <location>
        <begin position="47"/>
        <end position="102"/>
    </location>
</feature>
<name>A0A246JVM4_9SPHN</name>
<evidence type="ECO:0000256" key="1">
    <source>
        <dbReference type="SAM" id="MobiDB-lite"/>
    </source>
</evidence>
<proteinExistence type="predicted"/>